<evidence type="ECO:0000256" key="1">
    <source>
        <dbReference type="ARBA" id="ARBA00004335"/>
    </source>
</evidence>
<reference evidence="7" key="1">
    <citation type="journal article" date="2018" name="Nat. Microbiol.">
        <title>Leveraging single-cell genomics to expand the fungal tree of life.</title>
        <authorList>
            <person name="Ahrendt S.R."/>
            <person name="Quandt C.A."/>
            <person name="Ciobanu D."/>
            <person name="Clum A."/>
            <person name="Salamov A."/>
            <person name="Andreopoulos B."/>
            <person name="Cheng J.F."/>
            <person name="Woyke T."/>
            <person name="Pelin A."/>
            <person name="Henrissat B."/>
            <person name="Reynolds N.K."/>
            <person name="Benny G.L."/>
            <person name="Smith M.E."/>
            <person name="James T.Y."/>
            <person name="Grigoriev I.V."/>
        </authorList>
    </citation>
    <scope>NUCLEOTIDE SEQUENCE [LARGE SCALE GENOMIC DNA]</scope>
    <source>
        <strain evidence="7">Benny S71-1</strain>
    </source>
</reference>
<dbReference type="GO" id="GO:0031625">
    <property type="term" value="F:ubiquitin protein ligase binding"/>
    <property type="evidence" value="ECO:0007669"/>
    <property type="project" value="TreeGrafter"/>
</dbReference>
<dbReference type="GO" id="GO:0043130">
    <property type="term" value="F:ubiquitin binding"/>
    <property type="evidence" value="ECO:0007669"/>
    <property type="project" value="TreeGrafter"/>
</dbReference>
<evidence type="ECO:0000313" key="6">
    <source>
        <dbReference type="EMBL" id="RKP25633.1"/>
    </source>
</evidence>
<keyword evidence="7" id="KW-1185">Reference proteome</keyword>
<dbReference type="InterPro" id="IPR007717">
    <property type="entry name" value="NPL4_C"/>
</dbReference>
<feature type="domain" description="NPL4 zinc-binding putative" evidence="4">
    <location>
        <begin position="107"/>
        <end position="254"/>
    </location>
</feature>
<dbReference type="InterPro" id="IPR007716">
    <property type="entry name" value="NPL4_Zn-bd_put"/>
</dbReference>
<comment type="subcellular location">
    <subcellularLocation>
        <location evidence="2">Cytoplasm</location>
        <location evidence="2">Perinuclear region</location>
    </subcellularLocation>
    <subcellularLocation>
        <location evidence="1">Nucleus membrane</location>
        <topology evidence="1">Peripheral membrane protein</topology>
        <orientation evidence="1">Cytoplasmic side</orientation>
    </subcellularLocation>
</comment>
<dbReference type="Proteomes" id="UP000278143">
    <property type="component" value="Unassembled WGS sequence"/>
</dbReference>
<accession>A0A4P9YZM4</accession>
<dbReference type="GO" id="GO:0048471">
    <property type="term" value="C:perinuclear region of cytoplasm"/>
    <property type="evidence" value="ECO:0007669"/>
    <property type="project" value="UniProtKB-SubCell"/>
</dbReference>
<dbReference type="AlphaFoldDB" id="A0A4P9YZM4"/>
<proteinExistence type="predicted"/>
<dbReference type="Gene3D" id="3.10.20.90">
    <property type="entry name" value="Phosphatidylinositol 3-kinase Catalytic Subunit, Chain A, domain 1"/>
    <property type="match status" value="1"/>
</dbReference>
<dbReference type="InterPro" id="IPR016563">
    <property type="entry name" value="Npl4"/>
</dbReference>
<protein>
    <recommendedName>
        <fullName evidence="3">Nuclear protein localization protein 4</fullName>
    </recommendedName>
</protein>
<dbReference type="PANTHER" id="PTHR12710:SF0">
    <property type="entry name" value="NUCLEAR PROTEIN LOCALIZATION PROTEIN 4 HOMOLOG"/>
    <property type="match status" value="1"/>
</dbReference>
<dbReference type="GO" id="GO:0006511">
    <property type="term" value="P:ubiquitin-dependent protein catabolic process"/>
    <property type="evidence" value="ECO:0007669"/>
    <property type="project" value="InterPro"/>
</dbReference>
<dbReference type="PANTHER" id="PTHR12710">
    <property type="entry name" value="NUCLEAR PROTEIN LOCALIZATION 4"/>
    <property type="match status" value="1"/>
</dbReference>
<evidence type="ECO:0000313" key="7">
    <source>
        <dbReference type="Proteomes" id="UP000278143"/>
    </source>
</evidence>
<sequence>MDRQIIRVRSKEGMHRVTVEPTDDVFALRSKAARQPSGADPLDPSGVSFAELGIKHGDMLYAQLLSKDAMSEVSKGKQPATITTATTEEDAPMPTVKAAAAANTAAKDPLDEELERLDGRIPQPRDPRLCHHTKGVCTYCMPLEPYDEKYRESKNIKHLSFHAYLKKLKAAANQASAKQFSKWHGIHARPLTMPDYRVKPNCPNGHAPWPKSICSRCQPNAVTLKRQEFRMVDHVEFSSQMIIDRFLDAWRLSGLQRFGWLYGRYERYDAVPLGIKAVVEAIYEPRQTGDALWVEVAGVEDPDYEGDCRADDVAAACGLVRVGMIWTDLTNDSLGGVICKRHVKSFFMSAQECQFAAAIQRRYEYTTDQSSSGVFGSRNPQRQIEVNAYQVSNEAMAMSEADLIEPSVNPSMLRVKPEAPGRYIPDVFYSRTNEYGAQESGSAKPCFPVEYWLVTLTHGAPTNPSPLFNDRHAFPIEHRPLRREDAAELHHHLLPVLRSSDPAAIHALLANFHVLLSISNLAILSKDELAWIGQWIRAGPVDAASIATLQAMPGWQTLIALLNEGWTVAVSPLHLPQRNAHA</sequence>
<dbReference type="EMBL" id="KZ989674">
    <property type="protein sequence ID" value="RKP25633.1"/>
    <property type="molecule type" value="Genomic_DNA"/>
</dbReference>
<dbReference type="GO" id="GO:0031965">
    <property type="term" value="C:nuclear membrane"/>
    <property type="evidence" value="ECO:0007669"/>
    <property type="project" value="UniProtKB-SubCell"/>
</dbReference>
<evidence type="ECO:0000256" key="3">
    <source>
        <dbReference type="ARBA" id="ARBA00019709"/>
    </source>
</evidence>
<dbReference type="PIRSF" id="PIRSF010052">
    <property type="entry name" value="Polyub_prc_Npl4"/>
    <property type="match status" value="1"/>
</dbReference>
<dbReference type="CDD" id="cd08061">
    <property type="entry name" value="MPN_NPL4"/>
    <property type="match status" value="1"/>
</dbReference>
<dbReference type="OrthoDB" id="10251089at2759"/>
<dbReference type="Pfam" id="PF05020">
    <property type="entry name" value="zf-NPL4"/>
    <property type="match status" value="1"/>
</dbReference>
<name>A0A4P9YZM4_9FUNG</name>
<evidence type="ECO:0000259" key="5">
    <source>
        <dbReference type="Pfam" id="PF05021"/>
    </source>
</evidence>
<evidence type="ECO:0000259" key="4">
    <source>
        <dbReference type="Pfam" id="PF05020"/>
    </source>
</evidence>
<organism evidence="6 7">
    <name type="scientific">Syncephalis pseudoplumigaleata</name>
    <dbReference type="NCBI Taxonomy" id="1712513"/>
    <lineage>
        <taxon>Eukaryota</taxon>
        <taxon>Fungi</taxon>
        <taxon>Fungi incertae sedis</taxon>
        <taxon>Zoopagomycota</taxon>
        <taxon>Zoopagomycotina</taxon>
        <taxon>Zoopagomycetes</taxon>
        <taxon>Zoopagales</taxon>
        <taxon>Piptocephalidaceae</taxon>
        <taxon>Syncephalis</taxon>
    </lineage>
</organism>
<dbReference type="Pfam" id="PF05021">
    <property type="entry name" value="NPL4"/>
    <property type="match status" value="1"/>
</dbReference>
<gene>
    <name evidence="6" type="ORF">SYNPS1DRAFT_28640</name>
</gene>
<evidence type="ECO:0000256" key="2">
    <source>
        <dbReference type="ARBA" id="ARBA00004556"/>
    </source>
</evidence>
<feature type="domain" description="Nuclear pore localisation protein NPL4 C-terminal" evidence="5">
    <location>
        <begin position="257"/>
        <end position="562"/>
    </location>
</feature>